<evidence type="ECO:0000256" key="1">
    <source>
        <dbReference type="SAM" id="SignalP"/>
    </source>
</evidence>
<evidence type="ECO:0000313" key="3">
    <source>
        <dbReference type="Proteomes" id="UP000689129"/>
    </source>
</evidence>
<dbReference type="EMBL" id="JAEMWZ010000093">
    <property type="protein sequence ID" value="KAG7137030.1"/>
    <property type="molecule type" value="Genomic_DNA"/>
</dbReference>
<dbReference type="Proteomes" id="UP000689129">
    <property type="component" value="Unassembled WGS sequence"/>
</dbReference>
<gene>
    <name evidence="2" type="ORF">HYQ45_005536</name>
</gene>
<name>A0A8I3AWV9_VERLO</name>
<organism evidence="2 3">
    <name type="scientific">Verticillium longisporum</name>
    <name type="common">Verticillium dahliae var. longisporum</name>
    <dbReference type="NCBI Taxonomy" id="100787"/>
    <lineage>
        <taxon>Eukaryota</taxon>
        <taxon>Fungi</taxon>
        <taxon>Dikarya</taxon>
        <taxon>Ascomycota</taxon>
        <taxon>Pezizomycotina</taxon>
        <taxon>Sordariomycetes</taxon>
        <taxon>Hypocreomycetidae</taxon>
        <taxon>Glomerellales</taxon>
        <taxon>Plectosphaerellaceae</taxon>
        <taxon>Verticillium</taxon>
    </lineage>
</organism>
<feature type="chain" id="PRO_5034971472" description="Secreted protein" evidence="1">
    <location>
        <begin position="34"/>
        <end position="85"/>
    </location>
</feature>
<evidence type="ECO:0000313" key="2">
    <source>
        <dbReference type="EMBL" id="KAG7137030.1"/>
    </source>
</evidence>
<keyword evidence="1" id="KW-0732">Signal</keyword>
<proteinExistence type="predicted"/>
<dbReference type="AlphaFoldDB" id="A0A8I3AWV9"/>
<accession>A0A8I3AWV9</accession>
<protein>
    <recommendedName>
        <fullName evidence="4">Secreted protein</fullName>
    </recommendedName>
</protein>
<sequence length="85" mass="9635">MCTRFGPPRVLRPSPLPLLLLLHPLPLFRPTVTTSHGPTTSELVQAHETASARPESLLWGLKALEPRKLSFCESRQRVWANRPWS</sequence>
<feature type="signal peptide" evidence="1">
    <location>
        <begin position="1"/>
        <end position="33"/>
    </location>
</feature>
<comment type="caution">
    <text evidence="2">The sequence shown here is derived from an EMBL/GenBank/DDBJ whole genome shotgun (WGS) entry which is preliminary data.</text>
</comment>
<reference evidence="2" key="1">
    <citation type="journal article" date="2021" name="Mol. Plant Pathol.">
        <title>A 20-kb lineage-specific genomic region tames virulence in pathogenic amphidiploid Verticillium longisporum.</title>
        <authorList>
            <person name="Harting R."/>
            <person name="Starke J."/>
            <person name="Kusch H."/>
            <person name="Poggeler S."/>
            <person name="Maurus I."/>
            <person name="Schluter R."/>
            <person name="Landesfeind M."/>
            <person name="Bulla I."/>
            <person name="Nowrousian M."/>
            <person name="de Jonge R."/>
            <person name="Stahlhut G."/>
            <person name="Hoff K.J."/>
            <person name="Asshauer K.P."/>
            <person name="Thurmer A."/>
            <person name="Stanke M."/>
            <person name="Daniel R."/>
            <person name="Morgenstern B."/>
            <person name="Thomma B.P.H.J."/>
            <person name="Kronstad J.W."/>
            <person name="Braus-Stromeyer S.A."/>
            <person name="Braus G.H."/>
        </authorList>
    </citation>
    <scope>NUCLEOTIDE SEQUENCE</scope>
    <source>
        <strain evidence="2">Vl32</strain>
    </source>
</reference>
<evidence type="ECO:0008006" key="4">
    <source>
        <dbReference type="Google" id="ProtNLM"/>
    </source>
</evidence>